<reference evidence="2" key="2">
    <citation type="submission" date="2023-08" db="EMBL/GenBank/DDBJ databases">
        <authorList>
            <person name="Luo J."/>
        </authorList>
    </citation>
    <scope>NUCLEOTIDE SEQUENCE</scope>
    <source>
        <strain evidence="2">DSM 25064</strain>
    </source>
</reference>
<reference evidence="2" key="1">
    <citation type="journal article" date="2010" name="Int. J. Syst. Evol. Microbiol.">
        <title>Porticoccus litoralis gen. nov., sp. nov., a gammaproteobacterium isolated from the Yellow Sea.</title>
        <authorList>
            <person name="Oh H.M."/>
            <person name="Kim H."/>
            <person name="Kim K.M."/>
            <person name="Min G.S."/>
            <person name="Cho J.C."/>
        </authorList>
    </citation>
    <scope>NUCLEOTIDE SEQUENCE</scope>
    <source>
        <strain evidence="2">DSM 25064</strain>
    </source>
</reference>
<evidence type="ECO:0000313" key="3">
    <source>
        <dbReference type="Proteomes" id="UP001178354"/>
    </source>
</evidence>
<accession>A0AAW8B4I0</accession>
<feature type="transmembrane region" description="Helical" evidence="1">
    <location>
        <begin position="99"/>
        <end position="115"/>
    </location>
</feature>
<keyword evidence="1" id="KW-1133">Transmembrane helix</keyword>
<evidence type="ECO:0000256" key="1">
    <source>
        <dbReference type="SAM" id="Phobius"/>
    </source>
</evidence>
<organism evidence="2 3">
    <name type="scientific">Porticoccus litoralis</name>
    <dbReference type="NCBI Taxonomy" id="434086"/>
    <lineage>
        <taxon>Bacteria</taxon>
        <taxon>Pseudomonadati</taxon>
        <taxon>Pseudomonadota</taxon>
        <taxon>Gammaproteobacteria</taxon>
        <taxon>Cellvibrionales</taxon>
        <taxon>Porticoccaceae</taxon>
        <taxon>Porticoccus</taxon>
    </lineage>
</organism>
<keyword evidence="1" id="KW-0472">Membrane</keyword>
<feature type="transmembrane region" description="Helical" evidence="1">
    <location>
        <begin position="56"/>
        <end position="78"/>
    </location>
</feature>
<proteinExistence type="predicted"/>
<comment type="caution">
    <text evidence="2">The sequence shown here is derived from an EMBL/GenBank/DDBJ whole genome shotgun (WGS) entry which is preliminary data.</text>
</comment>
<gene>
    <name evidence="2" type="ORF">Q8A57_07820</name>
</gene>
<feature type="transmembrane region" description="Helical" evidence="1">
    <location>
        <begin position="16"/>
        <end position="36"/>
    </location>
</feature>
<dbReference type="RefSeq" id="WP_305170452.1">
    <property type="nucleotide sequence ID" value="NZ_JAUUUU010000003.1"/>
</dbReference>
<name>A0AAW8B4I0_9GAMM</name>
<feature type="transmembrane region" description="Helical" evidence="1">
    <location>
        <begin position="194"/>
        <end position="219"/>
    </location>
</feature>
<keyword evidence="1" id="KW-0812">Transmembrane</keyword>
<dbReference type="EMBL" id="JAUUUU010000003">
    <property type="protein sequence ID" value="MDP1520870.1"/>
    <property type="molecule type" value="Genomic_DNA"/>
</dbReference>
<sequence>MTKHADFSLSTLLKDTWYFFTTHFIGLCAVLLPLLIPLNLISMAAGFYSNDEAQILWPALLLELFAFPLYQGALIFFLAAVIKDEHQNVGQYYKQSMKFWLPLLVLYLLMGLAIMGGCMLLILPGLIVAARVAFAEFYCLLHEEAPLDAFKSSWEQSREYQWKILGGLLVIALAIIIPFAVLERLVAAVGLNGTVYTFISNLLASIISACTTIFCFRVFTLHLDAQSSSGGEEVPAQGDALNE</sequence>
<keyword evidence="3" id="KW-1185">Reference proteome</keyword>
<feature type="transmembrane region" description="Helical" evidence="1">
    <location>
        <begin position="162"/>
        <end position="182"/>
    </location>
</feature>
<protein>
    <submittedName>
        <fullName evidence="2">YciC family protein</fullName>
    </submittedName>
</protein>
<dbReference type="Proteomes" id="UP001178354">
    <property type="component" value="Unassembled WGS sequence"/>
</dbReference>
<evidence type="ECO:0000313" key="2">
    <source>
        <dbReference type="EMBL" id="MDP1520870.1"/>
    </source>
</evidence>
<dbReference type="AlphaFoldDB" id="A0AAW8B4I0"/>
<dbReference type="Pfam" id="PF06790">
    <property type="entry name" value="UPF0259"/>
    <property type="match status" value="1"/>
</dbReference>